<dbReference type="SUPFAM" id="SSF55729">
    <property type="entry name" value="Acyl-CoA N-acyltransferases (Nat)"/>
    <property type="match status" value="1"/>
</dbReference>
<protein>
    <submittedName>
        <fullName evidence="1">N-acetyltransferase</fullName>
    </submittedName>
</protein>
<proteinExistence type="predicted"/>
<dbReference type="InterPro" id="IPR016181">
    <property type="entry name" value="Acyl_CoA_acyltransferase"/>
</dbReference>
<dbReference type="PANTHER" id="PTHR47017:SF1">
    <property type="entry name" value="ACYL-COA"/>
    <property type="match status" value="1"/>
</dbReference>
<organism evidence="1">
    <name type="scientific">Symploca sp. SIO1C4</name>
    <dbReference type="NCBI Taxonomy" id="2607765"/>
    <lineage>
        <taxon>Bacteria</taxon>
        <taxon>Bacillati</taxon>
        <taxon>Cyanobacteriota</taxon>
        <taxon>Cyanophyceae</taxon>
        <taxon>Coleofasciculales</taxon>
        <taxon>Coleofasciculaceae</taxon>
        <taxon>Symploca</taxon>
    </lineage>
</organism>
<dbReference type="Pfam" id="PF04339">
    <property type="entry name" value="FemAB_like"/>
    <property type="match status" value="1"/>
</dbReference>
<dbReference type="PANTHER" id="PTHR47017">
    <property type="entry name" value="ACYL-COA"/>
    <property type="match status" value="1"/>
</dbReference>
<gene>
    <name evidence="1" type="ORF">F6J89_32050</name>
</gene>
<accession>A0A6B3NP52</accession>
<sequence>MVQQPQLEYSLTWSNRIADLPQDDWNALAQPLKTPFLEWEWLNNLETSGSVTPRAGWLPNHLALWRDQKLIAAAPLYVKGHSYGEFVFDHQWADLSYRLGIEYYPKLLGMTPFTPAVGYRFLIAPGENEDELTKIMVAAIDQFCDRNDISGCHFLFVDPQWQLLMEHHGFNSWLHHSYIWQNDGFNSFDDYLKVFNANQRRNIKRERKAVSKAGLRIETMSGDEIPESFFPMIHSFYSSTCDKFMWGSKYLTGKFFEQLYQSYSDRVLLVAAYREDDSQTPVGMSFCITKGEQLYGRYWGCFEEYDCLHFDACYYTPIEWAIARGIKMFDPGAGGRHKRRRGFPATPNYSMHRFYNQRLTRILRQYIGEINDMEQQEIDAINQDLPFSKREIKLEI</sequence>
<evidence type="ECO:0000313" key="1">
    <source>
        <dbReference type="EMBL" id="NER32112.1"/>
    </source>
</evidence>
<dbReference type="EMBL" id="JAAHFQ010001072">
    <property type="protein sequence ID" value="NER32112.1"/>
    <property type="molecule type" value="Genomic_DNA"/>
</dbReference>
<dbReference type="InterPro" id="IPR007434">
    <property type="entry name" value="FemAB-like"/>
</dbReference>
<keyword evidence="1" id="KW-0808">Transferase</keyword>
<name>A0A6B3NP52_9CYAN</name>
<comment type="caution">
    <text evidence="1">The sequence shown here is derived from an EMBL/GenBank/DDBJ whole genome shotgun (WGS) entry which is preliminary data.</text>
</comment>
<dbReference type="GO" id="GO:0016740">
    <property type="term" value="F:transferase activity"/>
    <property type="evidence" value="ECO:0007669"/>
    <property type="project" value="UniProtKB-KW"/>
</dbReference>
<reference evidence="1" key="1">
    <citation type="submission" date="2019-11" db="EMBL/GenBank/DDBJ databases">
        <title>Genomic insights into an expanded diversity of filamentous marine cyanobacteria reveals the extraordinary biosynthetic potential of Moorea and Okeania.</title>
        <authorList>
            <person name="Ferreira Leao T."/>
            <person name="Wang M."/>
            <person name="Moss N."/>
            <person name="Da Silva R."/>
            <person name="Sanders J."/>
            <person name="Nurk S."/>
            <person name="Gurevich A."/>
            <person name="Humphrey G."/>
            <person name="Reher R."/>
            <person name="Zhu Q."/>
            <person name="Belda-Ferre P."/>
            <person name="Glukhov E."/>
            <person name="Rex R."/>
            <person name="Dorrestein P.C."/>
            <person name="Knight R."/>
            <person name="Pevzner P."/>
            <person name="Gerwick W.H."/>
            <person name="Gerwick L."/>
        </authorList>
    </citation>
    <scope>NUCLEOTIDE SEQUENCE</scope>
    <source>
        <strain evidence="1">SIO1C4</strain>
    </source>
</reference>
<dbReference type="Gene3D" id="3.40.630.30">
    <property type="match status" value="1"/>
</dbReference>
<dbReference type="AlphaFoldDB" id="A0A6B3NP52"/>